<comment type="catalytic activity">
    <reaction evidence="2">
        <text>3',5'-cyclic CMP + H2O = CMP + H(+)</text>
        <dbReference type="Rhea" id="RHEA:72675"/>
        <dbReference type="ChEBI" id="CHEBI:15377"/>
        <dbReference type="ChEBI" id="CHEBI:15378"/>
        <dbReference type="ChEBI" id="CHEBI:58003"/>
        <dbReference type="ChEBI" id="CHEBI:60377"/>
    </reaction>
    <physiologicalReaction direction="left-to-right" evidence="2">
        <dbReference type="Rhea" id="RHEA:72676"/>
    </physiologicalReaction>
</comment>
<gene>
    <name evidence="6" type="ORF">QD47_06120</name>
</gene>
<dbReference type="OrthoDB" id="9805728at2"/>
<evidence type="ECO:0000313" key="7">
    <source>
        <dbReference type="Proteomes" id="UP000032534"/>
    </source>
</evidence>
<keyword evidence="7" id="KW-1185">Reference proteome</keyword>
<dbReference type="AlphaFoldDB" id="A0A0D7X592"/>
<dbReference type="SUPFAM" id="SSF56281">
    <property type="entry name" value="Metallo-hydrolase/oxidoreductase"/>
    <property type="match status" value="1"/>
</dbReference>
<dbReference type="PATRIC" id="fig|159743.3.peg.1325"/>
<dbReference type="Proteomes" id="UP000032534">
    <property type="component" value="Unassembled WGS sequence"/>
</dbReference>
<dbReference type="Gene3D" id="3.60.15.10">
    <property type="entry name" value="Ribonuclease Z/Hydroxyacylglutathione hydrolase-like"/>
    <property type="match status" value="1"/>
</dbReference>
<dbReference type="PANTHER" id="PTHR43546">
    <property type="entry name" value="UPF0173 METAL-DEPENDENT HYDROLASE MJ1163-RELATED"/>
    <property type="match status" value="1"/>
</dbReference>
<comment type="caution">
    <text evidence="6">The sequence shown here is derived from an EMBL/GenBank/DDBJ whole genome shotgun (WGS) entry which is preliminary data.</text>
</comment>
<organism evidence="6 7">
    <name type="scientific">Paenibacillus terrae</name>
    <dbReference type="NCBI Taxonomy" id="159743"/>
    <lineage>
        <taxon>Bacteria</taxon>
        <taxon>Bacillati</taxon>
        <taxon>Bacillota</taxon>
        <taxon>Bacilli</taxon>
        <taxon>Bacillales</taxon>
        <taxon>Paenibacillaceae</taxon>
        <taxon>Paenibacillus</taxon>
    </lineage>
</organism>
<reference evidence="6 7" key="1">
    <citation type="submission" date="2014-11" db="EMBL/GenBank/DDBJ databases">
        <title>Draft Genome Sequences of Paenibacillus polymyxa NRRL B-30509 and Paenibacillus terrae NRRL B-30644, Strains from a Poultry Environment that Produce Tridecaptin A and Paenicidins.</title>
        <authorList>
            <person name="van Belkum M.J."/>
            <person name="Lohans C.T."/>
            <person name="Vederas J.C."/>
        </authorList>
    </citation>
    <scope>NUCLEOTIDE SEQUENCE [LARGE SCALE GENOMIC DNA]</scope>
    <source>
        <strain evidence="6 7">NRRL B-30644</strain>
    </source>
</reference>
<dbReference type="RefSeq" id="WP_044645280.1">
    <property type="nucleotide sequence ID" value="NZ_JTHP01000007.1"/>
</dbReference>
<dbReference type="PANTHER" id="PTHR43546:SF9">
    <property type="entry name" value="L-ASCORBATE-6-PHOSPHATE LACTONASE ULAG-RELATED"/>
    <property type="match status" value="1"/>
</dbReference>
<dbReference type="InterPro" id="IPR050114">
    <property type="entry name" value="UPF0173_UPF0282_UlaG_hydrolase"/>
</dbReference>
<dbReference type="InterPro" id="IPR001279">
    <property type="entry name" value="Metallo-B-lactamas"/>
</dbReference>
<accession>A0A0D7X592</accession>
<sequence>MKITLIRNATLWLEYGGVKFLIDPMLSEPGINPPIPNTENDRRNPLVPLPPQWETLGQPDVVIVTHLHPDHWDPAAAQWLDKQLPVLCQPGNEDQIAADGFTQVTPVWVVGSVGEIEIIRTTGHHGTGEIGEQMGPVSGFVFQAQGEPAVYLAGDTIWCSEVAEALDKYHPEWTIVNAGGARFTVGDPITMTAQDVTTVAQYAPYTQVVAVHMEAINHCLLTRTELSEHIHNEGLSERVHIPVDGESLSDK</sequence>
<name>A0A0D7X592_9BACL</name>
<evidence type="ECO:0000313" key="6">
    <source>
        <dbReference type="EMBL" id="KJD46590.1"/>
    </source>
</evidence>
<evidence type="ECO:0000256" key="1">
    <source>
        <dbReference type="ARBA" id="ARBA00022801"/>
    </source>
</evidence>
<proteinExistence type="predicted"/>
<comment type="catalytic activity">
    <reaction evidence="4">
        <text>3',5'-cyclic UMP + H2O = UMP + H(+)</text>
        <dbReference type="Rhea" id="RHEA:70575"/>
        <dbReference type="ChEBI" id="CHEBI:15377"/>
        <dbReference type="ChEBI" id="CHEBI:15378"/>
        <dbReference type="ChEBI" id="CHEBI:57865"/>
        <dbReference type="ChEBI" id="CHEBI:184387"/>
    </reaction>
    <physiologicalReaction direction="left-to-right" evidence="4">
        <dbReference type="Rhea" id="RHEA:70576"/>
    </physiologicalReaction>
</comment>
<evidence type="ECO:0000256" key="4">
    <source>
        <dbReference type="ARBA" id="ARBA00048505"/>
    </source>
</evidence>
<feature type="domain" description="Metallo-beta-lactamase" evidence="5">
    <location>
        <begin position="20"/>
        <end position="213"/>
    </location>
</feature>
<evidence type="ECO:0000256" key="2">
    <source>
        <dbReference type="ARBA" id="ARBA00034221"/>
    </source>
</evidence>
<dbReference type="InterPro" id="IPR036866">
    <property type="entry name" value="RibonucZ/Hydroxyglut_hydro"/>
</dbReference>
<evidence type="ECO:0000256" key="3">
    <source>
        <dbReference type="ARBA" id="ARBA00034301"/>
    </source>
</evidence>
<protein>
    <recommendedName>
        <fullName evidence="5">Metallo-beta-lactamase domain-containing protein</fullName>
    </recommendedName>
</protein>
<comment type="function">
    <text evidence="3">Counteracts the endogenous Pycsar antiviral defense system. Phosphodiesterase that enables metal-dependent hydrolysis of host cyclic nucleotide Pycsar defense signals such as cCMP and cUMP.</text>
</comment>
<keyword evidence="1" id="KW-0378">Hydrolase</keyword>
<evidence type="ECO:0000259" key="5">
    <source>
        <dbReference type="Pfam" id="PF12706"/>
    </source>
</evidence>
<dbReference type="EMBL" id="JTHP01000007">
    <property type="protein sequence ID" value="KJD46590.1"/>
    <property type="molecule type" value="Genomic_DNA"/>
</dbReference>
<dbReference type="Pfam" id="PF12706">
    <property type="entry name" value="Lactamase_B_2"/>
    <property type="match status" value="1"/>
</dbReference>
<dbReference type="GO" id="GO:0016787">
    <property type="term" value="F:hydrolase activity"/>
    <property type="evidence" value="ECO:0007669"/>
    <property type="project" value="UniProtKB-KW"/>
</dbReference>